<reference evidence="3 4" key="1">
    <citation type="submission" date="2019-12" db="EMBL/GenBank/DDBJ databases">
        <title>Draft genome sequence of Pseudomonas otitidis recovered from a chicken carcass.</title>
        <authorList>
            <person name="Vieira T.R."/>
            <person name="Oliviera E.F.C."/>
            <person name="Silva N.M.V."/>
            <person name="Sambrano G.E."/>
            <person name="Cibulski S.P."/>
            <person name="Cardoso M.R.I."/>
        </authorList>
    </citation>
    <scope>NUCLEOTIDE SEQUENCE [LARGE SCALE GENOMIC DNA]</scope>
    <source>
        <strain evidence="3 4">25_K</strain>
    </source>
</reference>
<reference evidence="2 5" key="2">
    <citation type="journal article" date="2020" name="Microbiol. Resour. Announc.">
        <title>Complete genome sequence of Pseudomonas otitidis strain MrB4, isolated from Lake Biwa in Japan.</title>
        <authorList>
            <person name="Miyazaki K."/>
            <person name="Hase E."/>
            <person name="Maruya T."/>
        </authorList>
    </citation>
    <scope>NUCLEOTIDE SEQUENCE [LARGE SCALE GENOMIC DNA]</scope>
    <source>
        <strain evidence="2 5">MrB4</strain>
    </source>
</reference>
<evidence type="ECO:0000313" key="2">
    <source>
        <dbReference type="EMBL" id="BCA26068.1"/>
    </source>
</evidence>
<sequence length="74" mass="7761">MKKLLLAAGLFALAGSAMAAGKPCEELKSEIDAKIKAKGATSYTLEIVDKGSVTDKKVVGSCEAGTKEIVYQRK</sequence>
<evidence type="ECO:0000313" key="5">
    <source>
        <dbReference type="Proteomes" id="UP000501237"/>
    </source>
</evidence>
<feature type="signal peptide" evidence="1">
    <location>
        <begin position="1"/>
        <end position="19"/>
    </location>
</feature>
<accession>A0A1I0U265</accession>
<protein>
    <submittedName>
        <fullName evidence="3">DUF1161 domain-containing protein</fullName>
    </submittedName>
</protein>
<dbReference type="Proteomes" id="UP000501237">
    <property type="component" value="Chromosome"/>
</dbReference>
<dbReference type="GeneID" id="57395253"/>
<evidence type="ECO:0000313" key="3">
    <source>
        <dbReference type="EMBL" id="MWK59123.1"/>
    </source>
</evidence>
<dbReference type="STRING" id="319939.SAMN05216263_107189"/>
<evidence type="ECO:0000313" key="4">
    <source>
        <dbReference type="Proteomes" id="UP000461288"/>
    </source>
</evidence>
<dbReference type="InterPro" id="IPR010595">
    <property type="entry name" value="DUF1161"/>
</dbReference>
<dbReference type="Proteomes" id="UP000461288">
    <property type="component" value="Unassembled WGS sequence"/>
</dbReference>
<dbReference type="AlphaFoldDB" id="A0A1I0U265"/>
<proteinExistence type="predicted"/>
<dbReference type="EMBL" id="WTFN01000082">
    <property type="protein sequence ID" value="MWK59123.1"/>
    <property type="molecule type" value="Genomic_DNA"/>
</dbReference>
<keyword evidence="1" id="KW-0732">Signal</keyword>
<dbReference type="EMBL" id="AP022642">
    <property type="protein sequence ID" value="BCA26068.1"/>
    <property type="molecule type" value="Genomic_DNA"/>
</dbReference>
<gene>
    <name evidence="3" type="ORF">GO594_24315</name>
    <name evidence="2" type="ORF">PtoMrB4_00450</name>
</gene>
<organism evidence="3 4">
    <name type="scientific">Metapseudomonas otitidis</name>
    <dbReference type="NCBI Taxonomy" id="319939"/>
    <lineage>
        <taxon>Bacteria</taxon>
        <taxon>Pseudomonadati</taxon>
        <taxon>Pseudomonadota</taxon>
        <taxon>Gammaproteobacteria</taxon>
        <taxon>Pseudomonadales</taxon>
        <taxon>Pseudomonadaceae</taxon>
        <taxon>Metapseudomonas</taxon>
    </lineage>
</organism>
<dbReference type="Pfam" id="PF06649">
    <property type="entry name" value="DUF1161"/>
    <property type="match status" value="1"/>
</dbReference>
<feature type="chain" id="PRO_5043145463" evidence="1">
    <location>
        <begin position="20"/>
        <end position="74"/>
    </location>
</feature>
<evidence type="ECO:0000256" key="1">
    <source>
        <dbReference type="SAM" id="SignalP"/>
    </source>
</evidence>
<dbReference type="KEGG" id="poj:PtoMrB4_00450"/>
<name>A0A1I0U265_9GAMM</name>
<dbReference type="RefSeq" id="WP_044410163.1">
    <property type="nucleotide sequence ID" value="NZ_AP022642.1"/>
</dbReference>